<evidence type="ECO:0000313" key="3">
    <source>
        <dbReference type="EMBL" id="KAG6384648.1"/>
    </source>
</evidence>
<feature type="compositionally biased region" description="Polar residues" evidence="1">
    <location>
        <begin position="44"/>
        <end position="56"/>
    </location>
</feature>
<dbReference type="EMBL" id="PNBA02000359">
    <property type="protein sequence ID" value="KAG6383885.1"/>
    <property type="molecule type" value="Genomic_DNA"/>
</dbReference>
<comment type="caution">
    <text evidence="2">The sequence shown here is derived from an EMBL/GenBank/DDBJ whole genome shotgun (WGS) entry which is preliminary data.</text>
</comment>
<reference evidence="2" key="1">
    <citation type="submission" date="2018-01" db="EMBL/GenBank/DDBJ databases">
        <authorList>
            <person name="Mao J.F."/>
        </authorList>
    </citation>
    <scope>NUCLEOTIDE SEQUENCE</scope>
    <source>
        <strain evidence="2">Huo1</strain>
        <tissue evidence="2">Leaf</tissue>
    </source>
</reference>
<dbReference type="EMBL" id="PNBA02000024">
    <property type="protein sequence ID" value="KAG6384648.1"/>
    <property type="molecule type" value="Genomic_DNA"/>
</dbReference>
<sequence>MRPVRADSILSTFSLAPLLPDWYWTTRTSNALIASNLKASSSKQAQDFPLSTSEKANPQEARPYKGEVKRRSREESADKPGTAVPLSSSSLPLTKNYVYKEEFCLSALPFKQTFITARAKIASVILSDNIGVVLAKAKGSKGNEKLSGNCLKEKKNPLFLSCLSTQLCMVSIFFHSHQLLQSARHTIFALSPSRNLTANLTTENGCSKKTNALTRNGFCASELTPCLLLTRPLIVKSRSKVAFSELFQDISSKNTEVNKFPSVGDRTKVLSHPRRSRLSSVNSESDKRFSVLMSSMASLGRSQSSIGYEKPGPCLRNPSVPQRLGLMPIGKRKLGIGAMCNYEVSRAGRIEQLNEQIETLEMDVGRARTIDAHRADQLGHLHEVEGEQ</sequence>
<feature type="region of interest" description="Disordered" evidence="1">
    <location>
        <begin position="44"/>
        <end position="86"/>
    </location>
</feature>
<dbReference type="Proteomes" id="UP000298416">
    <property type="component" value="Unassembled WGS sequence"/>
</dbReference>
<dbReference type="AlphaFoldDB" id="A0A8X8VX21"/>
<name>A0A8X8VX21_SALSN</name>
<evidence type="ECO:0000313" key="4">
    <source>
        <dbReference type="Proteomes" id="UP000298416"/>
    </source>
</evidence>
<organism evidence="2">
    <name type="scientific">Salvia splendens</name>
    <name type="common">Scarlet sage</name>
    <dbReference type="NCBI Taxonomy" id="180675"/>
    <lineage>
        <taxon>Eukaryota</taxon>
        <taxon>Viridiplantae</taxon>
        <taxon>Streptophyta</taxon>
        <taxon>Embryophyta</taxon>
        <taxon>Tracheophyta</taxon>
        <taxon>Spermatophyta</taxon>
        <taxon>Magnoliopsida</taxon>
        <taxon>eudicotyledons</taxon>
        <taxon>Gunneridae</taxon>
        <taxon>Pentapetalae</taxon>
        <taxon>asterids</taxon>
        <taxon>lamiids</taxon>
        <taxon>Lamiales</taxon>
        <taxon>Lamiaceae</taxon>
        <taxon>Nepetoideae</taxon>
        <taxon>Mentheae</taxon>
        <taxon>Salviinae</taxon>
        <taxon>Salvia</taxon>
        <taxon>Salvia subgen. Calosphace</taxon>
        <taxon>core Calosphace</taxon>
    </lineage>
</organism>
<reference evidence="2" key="2">
    <citation type="submission" date="2020-08" db="EMBL/GenBank/DDBJ databases">
        <title>Plant Genome Project.</title>
        <authorList>
            <person name="Zhang R.-G."/>
        </authorList>
    </citation>
    <scope>NUCLEOTIDE SEQUENCE</scope>
    <source>
        <strain evidence="2">Huo1</strain>
        <tissue evidence="2">Leaf</tissue>
    </source>
</reference>
<feature type="compositionally biased region" description="Basic and acidic residues" evidence="1">
    <location>
        <begin position="62"/>
        <end position="78"/>
    </location>
</feature>
<evidence type="ECO:0000256" key="1">
    <source>
        <dbReference type="SAM" id="MobiDB-lite"/>
    </source>
</evidence>
<geneLocation type="mitochondrion" evidence="3"/>
<keyword evidence="3 4" id="KW-0496">Mitochondrion</keyword>
<evidence type="ECO:0000313" key="2">
    <source>
        <dbReference type="EMBL" id="KAG6383885.1"/>
    </source>
</evidence>
<proteinExistence type="predicted"/>
<protein>
    <submittedName>
        <fullName evidence="2">Uncharacterized protein</fullName>
    </submittedName>
</protein>
<accession>A0A8X8VX21</accession>
<keyword evidence="4" id="KW-1185">Reference proteome</keyword>
<gene>
    <name evidence="3" type="ORF">SASPL_155491</name>
    <name evidence="2" type="ORF">SASPL_156298</name>
</gene>